<dbReference type="SUPFAM" id="SSF51197">
    <property type="entry name" value="Clavaminate synthase-like"/>
    <property type="match status" value="1"/>
</dbReference>
<dbReference type="Gene3D" id="2.60.120.620">
    <property type="entry name" value="q2cbj1_9rhob like domain"/>
    <property type="match status" value="1"/>
</dbReference>
<evidence type="ECO:0000313" key="1">
    <source>
        <dbReference type="EMBL" id="QJB46742.1"/>
    </source>
</evidence>
<dbReference type="GO" id="GO:0016706">
    <property type="term" value="F:2-oxoglutarate-dependent dioxygenase activity"/>
    <property type="evidence" value="ECO:0007669"/>
    <property type="project" value="UniProtKB-ARBA"/>
</dbReference>
<organism evidence="1 2">
    <name type="scientific">Dolichospermum flos-aquae CCAP 1403/13F</name>
    <dbReference type="NCBI Taxonomy" id="315271"/>
    <lineage>
        <taxon>Bacteria</taxon>
        <taxon>Bacillati</taxon>
        <taxon>Cyanobacteriota</taxon>
        <taxon>Cyanophyceae</taxon>
        <taxon>Nostocales</taxon>
        <taxon>Aphanizomenonaceae</taxon>
        <taxon>Dolichospermum</taxon>
    </lineage>
</organism>
<proteinExistence type="predicted"/>
<evidence type="ECO:0000313" key="2">
    <source>
        <dbReference type="Proteomes" id="UP000502433"/>
    </source>
</evidence>
<protein>
    <submittedName>
        <fullName evidence="1">Phytanoyl-CoA dioxygenase</fullName>
    </submittedName>
</protein>
<dbReference type="GO" id="GO:0005506">
    <property type="term" value="F:iron ion binding"/>
    <property type="evidence" value="ECO:0007669"/>
    <property type="project" value="UniProtKB-ARBA"/>
</dbReference>
<dbReference type="RefSeq" id="WP_041458100.1">
    <property type="nucleotide sequence ID" value="NZ_CP051206.1"/>
</dbReference>
<gene>
    <name evidence="1" type="ORF">HGD76_23725</name>
</gene>
<dbReference type="Proteomes" id="UP000502433">
    <property type="component" value="Chromosome"/>
</dbReference>
<dbReference type="PANTHER" id="PTHR20883">
    <property type="entry name" value="PHYTANOYL-COA DIOXYGENASE DOMAIN CONTAINING 1"/>
    <property type="match status" value="1"/>
</dbReference>
<dbReference type="AlphaFoldDB" id="A0A6H2C4I5"/>
<accession>A0A6H2C4I5</accession>
<reference evidence="1 2" key="2">
    <citation type="submission" date="2020-04" db="EMBL/GenBank/DDBJ databases">
        <authorList>
            <person name="Fomenkov A."/>
            <person name="Anton B.P."/>
            <person name="Roberts R.J."/>
        </authorList>
    </citation>
    <scope>NUCLEOTIDE SEQUENCE [LARGE SCALE GENOMIC DNA]</scope>
    <source>
        <strain evidence="1 2">CCAP 1403/13f</strain>
    </source>
</reference>
<reference evidence="1 2" key="1">
    <citation type="submission" date="2020-04" db="EMBL/GenBank/DDBJ databases">
        <title>Genome-Wide Identification of 5-Methylcytosine Sites in Bacterial Genomes By High-Throughput Sequencing of MspJI Restriction Fragments.</title>
        <authorList>
            <person name="Wu V."/>
        </authorList>
    </citation>
    <scope>NUCLEOTIDE SEQUENCE [LARGE SCALE GENOMIC DNA]</scope>
    <source>
        <strain evidence="1 2">CCAP 1403/13f</strain>
    </source>
</reference>
<keyword evidence="1" id="KW-0223">Dioxygenase</keyword>
<dbReference type="PANTHER" id="PTHR20883:SF48">
    <property type="entry name" value="ECTOINE DIOXYGENASE"/>
    <property type="match status" value="1"/>
</dbReference>
<dbReference type="InterPro" id="IPR008775">
    <property type="entry name" value="Phytyl_CoA_dOase-like"/>
</dbReference>
<sequence>MNSHKNSLLEYGFTIIDSVFDDKFVDKINLSLARSYDLCRKIQIKNGIDAVTDGTVHHLIASHDMVYIKVIDKICQSEIFNFIKDYFNGNFILNSYGGVINLPEKPSYVANIHRDVRFFSGEFPLMLNLLIMLDDFTLENGATYLLAGSHKQDEKPTEKEFYDISDRALGKKGDILFFNSNLWHAAGINKTDQARRAITITLTKPFMKQQLDYPRAVGYDKLEKMSSRLQQLIGFFSRTPSTLDEWYQKPENRFYRPGQD</sequence>
<dbReference type="KEGG" id="dfs:HGD76_23725"/>
<dbReference type="Pfam" id="PF05721">
    <property type="entry name" value="PhyH"/>
    <property type="match status" value="1"/>
</dbReference>
<dbReference type="EMBL" id="CP051206">
    <property type="protein sequence ID" value="QJB46742.1"/>
    <property type="molecule type" value="Genomic_DNA"/>
</dbReference>
<name>A0A6H2C4I5_DOLFA</name>
<keyword evidence="1" id="KW-0560">Oxidoreductase</keyword>